<dbReference type="InterPro" id="IPR018200">
    <property type="entry name" value="USP_CS"/>
</dbReference>
<evidence type="ECO:0000256" key="4">
    <source>
        <dbReference type="ARBA" id="ARBA00012759"/>
    </source>
</evidence>
<dbReference type="GO" id="GO:0016579">
    <property type="term" value="P:protein deubiquitination"/>
    <property type="evidence" value="ECO:0007669"/>
    <property type="project" value="InterPro"/>
</dbReference>
<dbReference type="PROSITE" id="PS50235">
    <property type="entry name" value="USP_3"/>
    <property type="match status" value="1"/>
</dbReference>
<protein>
    <recommendedName>
        <fullName evidence="4">ubiquitinyl hydrolase 1</fullName>
        <ecNumber evidence="4">3.4.19.12</ecNumber>
    </recommendedName>
</protein>
<dbReference type="InterPro" id="IPR000626">
    <property type="entry name" value="Ubiquitin-like_dom"/>
</dbReference>
<dbReference type="SUPFAM" id="SSF143791">
    <property type="entry name" value="DUSP-like"/>
    <property type="match status" value="1"/>
</dbReference>
<comment type="subcellular location">
    <subcellularLocation>
        <location evidence="2">Nucleus</location>
    </subcellularLocation>
</comment>
<organism evidence="12 13">
    <name type="scientific">Galdieria sulphuraria</name>
    <name type="common">Red alga</name>
    <dbReference type="NCBI Taxonomy" id="130081"/>
    <lineage>
        <taxon>Eukaryota</taxon>
        <taxon>Rhodophyta</taxon>
        <taxon>Bangiophyceae</taxon>
        <taxon>Galdieriales</taxon>
        <taxon>Galdieriaceae</taxon>
        <taxon>Galdieria</taxon>
    </lineage>
</organism>
<keyword evidence="6" id="KW-0833">Ubl conjugation pathway</keyword>
<evidence type="ECO:0000256" key="6">
    <source>
        <dbReference type="ARBA" id="ARBA00022786"/>
    </source>
</evidence>
<dbReference type="EMBL" id="KB454511">
    <property type="protein sequence ID" value="EME29216.1"/>
    <property type="molecule type" value="Genomic_DNA"/>
</dbReference>
<dbReference type="SUPFAM" id="SSF54001">
    <property type="entry name" value="Cysteine proteinases"/>
    <property type="match status" value="1"/>
</dbReference>
<feature type="domain" description="Ubiquitin-like" evidence="10">
    <location>
        <begin position="944"/>
        <end position="1019"/>
    </location>
</feature>
<dbReference type="InterPro" id="IPR050164">
    <property type="entry name" value="Peptidase_C19"/>
</dbReference>
<keyword evidence="13" id="KW-1185">Reference proteome</keyword>
<evidence type="ECO:0000259" key="10">
    <source>
        <dbReference type="PROSITE" id="PS50053"/>
    </source>
</evidence>
<keyword evidence="9" id="KW-0539">Nucleus</keyword>
<dbReference type="EC" id="3.4.19.12" evidence="4"/>
<reference evidence="13" key="1">
    <citation type="journal article" date="2013" name="Science">
        <title>Gene transfer from bacteria and archaea facilitated evolution of an extremophilic eukaryote.</title>
        <authorList>
            <person name="Schonknecht G."/>
            <person name="Chen W.H."/>
            <person name="Ternes C.M."/>
            <person name="Barbier G.G."/>
            <person name="Shrestha R.P."/>
            <person name="Stanke M."/>
            <person name="Brautigam A."/>
            <person name="Baker B.J."/>
            <person name="Banfield J.F."/>
            <person name="Garavito R.M."/>
            <person name="Carr K."/>
            <person name="Wilkerson C."/>
            <person name="Rensing S.A."/>
            <person name="Gagneul D."/>
            <person name="Dickenson N.E."/>
            <person name="Oesterhelt C."/>
            <person name="Lercher M.J."/>
            <person name="Weber A.P."/>
        </authorList>
    </citation>
    <scope>NUCLEOTIDE SEQUENCE [LARGE SCALE GENOMIC DNA]</scope>
    <source>
        <strain evidence="13">074W</strain>
    </source>
</reference>
<dbReference type="GO" id="GO:0004843">
    <property type="term" value="F:cysteine-type deubiquitinase activity"/>
    <property type="evidence" value="ECO:0007669"/>
    <property type="project" value="UniProtKB-EC"/>
</dbReference>
<dbReference type="Gene3D" id="3.90.70.10">
    <property type="entry name" value="Cysteine proteinases"/>
    <property type="match status" value="1"/>
</dbReference>
<evidence type="ECO:0000256" key="9">
    <source>
        <dbReference type="ARBA" id="ARBA00023242"/>
    </source>
</evidence>
<dbReference type="PROSITE" id="PS00973">
    <property type="entry name" value="USP_2"/>
    <property type="match status" value="1"/>
</dbReference>
<dbReference type="KEGG" id="gsl:Gasu_34170"/>
<dbReference type="InterPro" id="IPR029071">
    <property type="entry name" value="Ubiquitin-like_domsf"/>
</dbReference>
<evidence type="ECO:0000256" key="7">
    <source>
        <dbReference type="ARBA" id="ARBA00022801"/>
    </source>
</evidence>
<comment type="similarity">
    <text evidence="3">Belongs to the peptidase C19 family.</text>
</comment>
<dbReference type="GO" id="GO:0004197">
    <property type="term" value="F:cysteine-type endopeptidase activity"/>
    <property type="evidence" value="ECO:0007669"/>
    <property type="project" value="InterPro"/>
</dbReference>
<dbReference type="PANTHER" id="PTHR24006">
    <property type="entry name" value="UBIQUITIN CARBOXYL-TERMINAL HYDROLASE"/>
    <property type="match status" value="1"/>
</dbReference>
<dbReference type="Gramene" id="EME29216">
    <property type="protein sequence ID" value="EME29216"/>
    <property type="gene ID" value="Gasu_34170"/>
</dbReference>
<comment type="catalytic activity">
    <reaction evidence="1">
        <text>Thiol-dependent hydrolysis of ester, thioester, amide, peptide and isopeptide bonds formed by the C-terminal Gly of ubiquitin (a 76-residue protein attached to proteins as an intracellular targeting signal).</text>
        <dbReference type="EC" id="3.4.19.12"/>
    </reaction>
</comment>
<dbReference type="CDD" id="cd01795">
    <property type="entry name" value="Ubl_USP48"/>
    <property type="match status" value="1"/>
</dbReference>
<dbReference type="InterPro" id="IPR038765">
    <property type="entry name" value="Papain-like_cys_pep_sf"/>
</dbReference>
<dbReference type="InterPro" id="IPR028889">
    <property type="entry name" value="USP"/>
</dbReference>
<dbReference type="Gene3D" id="3.10.20.90">
    <property type="entry name" value="Phosphatidylinositol 3-kinase Catalytic Subunit, Chain A, domain 1"/>
    <property type="match status" value="1"/>
</dbReference>
<dbReference type="GO" id="GO:0006508">
    <property type="term" value="P:proteolysis"/>
    <property type="evidence" value="ECO:0007669"/>
    <property type="project" value="UniProtKB-KW"/>
</dbReference>
<dbReference type="RefSeq" id="XP_005705736.1">
    <property type="nucleotide sequence ID" value="XM_005705679.1"/>
</dbReference>
<accession>M2W0S7</accession>
<dbReference type="AlphaFoldDB" id="M2W0S7"/>
<dbReference type="PROSITE" id="PS50053">
    <property type="entry name" value="UBIQUITIN_2"/>
    <property type="match status" value="1"/>
</dbReference>
<evidence type="ECO:0000256" key="8">
    <source>
        <dbReference type="ARBA" id="ARBA00022807"/>
    </source>
</evidence>
<evidence type="ECO:0000256" key="2">
    <source>
        <dbReference type="ARBA" id="ARBA00004123"/>
    </source>
</evidence>
<evidence type="ECO:0000313" key="12">
    <source>
        <dbReference type="EMBL" id="EME29216.1"/>
    </source>
</evidence>
<dbReference type="Proteomes" id="UP000030680">
    <property type="component" value="Unassembled WGS sequence"/>
</dbReference>
<dbReference type="InterPro" id="IPR035927">
    <property type="entry name" value="DUSP-like_sf"/>
</dbReference>
<gene>
    <name evidence="12" type="ORF">Gasu_34170</name>
</gene>
<dbReference type="OMA" id="GSCEEMP"/>
<dbReference type="eggNOG" id="KOG1863">
    <property type="taxonomic scope" value="Eukaryota"/>
</dbReference>
<evidence type="ECO:0000256" key="1">
    <source>
        <dbReference type="ARBA" id="ARBA00000707"/>
    </source>
</evidence>
<evidence type="ECO:0000259" key="11">
    <source>
        <dbReference type="PROSITE" id="PS50235"/>
    </source>
</evidence>
<dbReference type="GeneID" id="17088033"/>
<sequence>MAPNVQLRSSASESNECLRNEDNDPFLLDWSPCSLEEHLKKANCKRNPSCVFGLGENSPEGVLQVEKMAKKLHETAIQGRKNEEIPFAGLRNLGATCYANVVLQFLFFLRPFREAILNIDTDLSQYKNSGDYEHCTHSSQNQTNQLEKSIMELQLLFATLLKGHGSCVSPKKFLEALDLTTFVEQDIQEFVNLLLSLVEKYLHNSPTKTYETLISDVFQGSRRFVTTCHSCGQVSEASKTDSSFTELQVSAYHPGSIEDALSNMVMEELLTGDNQYLCEFCNGKRDASRKMVFDKLPPVLMLQLLRTTFDLTSGEKRKTHAKVSFPLEMDVHELLNMDTNEVKTYRLKAICFHRGSSAYCGHYTVQLFDDSSNKWFEFDDAQVKCCVSNSSAWKSDSPSGNGLDSVSNERRKRAKLRLFDKSANGTTNRRPTLSSTSACLLVYVLSDNMYRFGDLEESRLPDLLQDIINLENSELDIAFEVEKASVDSKVSEMERQKSEYLSLLPKLSARTCIETSDLVSYGYIPTSWLREWVKVRDGSMMPIDCSPYICEHGGLNPQSIIHVKRVAQEAFDWLIEKYGANSLLLRGPQCHCMVCVDNLKDHVANAEFWKQRNDEFTSYLMNPKDNINVISEKKDLSPNCPVSYIEKNFFKRWKKLSLSCKHGVDFVRKLTKLVKEFSLSRYCVHEKLIVEDWKEISCSLGKHLYDLLQFLSRDTEVRFDYFIVFQNDSHATFCDECHEKSTEMKEEISSIRQLKRLEKASLGELMKPKYSLQVVRFLVQQMKYRQTEGRTSASNEESRYLISSSWFEKWSDYLLNNGKRPEISPLEGLICEHNLLLYDLSTADDLFDRRVLCVSASCGEEIVKAYIDGYFDVNGVKLELKEEMDGCCKGVFSIPNCYDCMKKRKDPENKDEIELVLIKVNEMEQVQDKRYLSLDSLELYSTCIKSEMMTTRRSRVLRVQCNRSNSISELKLIIFQYLDIAPVAQELYLGKGMSLVHASSSLKDYNISDGSLLFLYIDKSKIDNGSEDFCALPEDSKVELGFMGSQLFGL</sequence>
<evidence type="ECO:0000313" key="13">
    <source>
        <dbReference type="Proteomes" id="UP000030680"/>
    </source>
</evidence>
<proteinExistence type="inferred from homology"/>
<dbReference type="GO" id="GO:0005634">
    <property type="term" value="C:nucleus"/>
    <property type="evidence" value="ECO:0007669"/>
    <property type="project" value="UniProtKB-SubCell"/>
</dbReference>
<dbReference type="InterPro" id="IPR044743">
    <property type="entry name" value="Ubl_USP48"/>
</dbReference>
<dbReference type="STRING" id="130081.M2W0S7"/>
<dbReference type="Pfam" id="PF00443">
    <property type="entry name" value="UCH"/>
    <property type="match status" value="1"/>
</dbReference>
<dbReference type="PROSITE" id="PS00972">
    <property type="entry name" value="USP_1"/>
    <property type="match status" value="1"/>
</dbReference>
<name>M2W0S7_GALSU</name>
<evidence type="ECO:0000256" key="5">
    <source>
        <dbReference type="ARBA" id="ARBA00022670"/>
    </source>
</evidence>
<dbReference type="InterPro" id="IPR001394">
    <property type="entry name" value="Peptidase_C19_UCH"/>
</dbReference>
<dbReference type="SUPFAM" id="SSF54236">
    <property type="entry name" value="Ubiquitin-like"/>
    <property type="match status" value="1"/>
</dbReference>
<keyword evidence="8" id="KW-0788">Thiol protease</keyword>
<dbReference type="PANTHER" id="PTHR24006:SF722">
    <property type="entry name" value="UBIQUITIN CARBOXYL-TERMINAL HYDROLASE 48"/>
    <property type="match status" value="1"/>
</dbReference>
<feature type="domain" description="USP" evidence="11">
    <location>
        <begin position="88"/>
        <end position="422"/>
    </location>
</feature>
<keyword evidence="5" id="KW-0645">Protease</keyword>
<dbReference type="GO" id="GO:0005829">
    <property type="term" value="C:cytosol"/>
    <property type="evidence" value="ECO:0007669"/>
    <property type="project" value="TreeGrafter"/>
</dbReference>
<keyword evidence="7 12" id="KW-0378">Hydrolase</keyword>
<dbReference type="OrthoDB" id="289038at2759"/>
<evidence type="ECO:0000256" key="3">
    <source>
        <dbReference type="ARBA" id="ARBA00009085"/>
    </source>
</evidence>